<dbReference type="GO" id="GO:0007076">
    <property type="term" value="P:mitotic chromosome condensation"/>
    <property type="evidence" value="ECO:0007669"/>
    <property type="project" value="EnsemblFungi"/>
</dbReference>
<dbReference type="GO" id="GO:0010032">
    <property type="term" value="P:meiotic chromosome condensation"/>
    <property type="evidence" value="ECO:0007669"/>
    <property type="project" value="EnsemblFungi"/>
</dbReference>
<proteinExistence type="inferred from homology"/>
<evidence type="ECO:0000259" key="10">
    <source>
        <dbReference type="Pfam" id="PF12719"/>
    </source>
</evidence>
<keyword evidence="12" id="KW-1185">Reference proteome</keyword>
<dbReference type="PANTHER" id="PTHR14418:SF5">
    <property type="entry name" value="CONDENSIN COMPLEX SUBUNIT 3"/>
    <property type="match status" value="1"/>
</dbReference>
<evidence type="ECO:0000313" key="12">
    <source>
        <dbReference type="Proteomes" id="UP000002866"/>
    </source>
</evidence>
<reference evidence="11 12" key="1">
    <citation type="journal article" date="2011" name="Proc. Natl. Acad. Sci. U.S.A.">
        <title>Evolutionary erosion of yeast sex chromosomes by mating-type switching accidents.</title>
        <authorList>
            <person name="Gordon J.L."/>
            <person name="Armisen D."/>
            <person name="Proux-Wera E."/>
            <person name="Oheigeartaigh S.S."/>
            <person name="Byrne K.P."/>
            <person name="Wolfe K.H."/>
        </authorList>
    </citation>
    <scope>NUCLEOTIDE SEQUENCE [LARGE SCALE GENOMIC DNA]</scope>
    <source>
        <strain evidence="12">ATCC 34711 / CBS 6284 / DSM 70876 / NBRC 10599 / NRRL Y-10934 / UCD 77-7</strain>
    </source>
</reference>
<dbReference type="GO" id="GO:0051301">
    <property type="term" value="P:cell division"/>
    <property type="evidence" value="ECO:0007669"/>
    <property type="project" value="UniProtKB-KW"/>
</dbReference>
<dbReference type="OMA" id="FRATQIT"/>
<evidence type="ECO:0000256" key="7">
    <source>
        <dbReference type="ARBA" id="ARBA00023306"/>
    </source>
</evidence>
<feature type="compositionally biased region" description="Acidic residues" evidence="9">
    <location>
        <begin position="520"/>
        <end position="548"/>
    </location>
</feature>
<evidence type="ECO:0000313" key="11">
    <source>
        <dbReference type="EMBL" id="CCH62475.1"/>
    </source>
</evidence>
<dbReference type="HOGENOM" id="CLU_004446_1_1_1"/>
<dbReference type="OrthoDB" id="27187at2759"/>
<dbReference type="KEGG" id="tbl:TBLA_0H01890"/>
<keyword evidence="8" id="KW-0175">Coiled coil</keyword>
<feature type="region of interest" description="Disordered" evidence="9">
    <location>
        <begin position="496"/>
        <end position="548"/>
    </location>
</feature>
<keyword evidence="5" id="KW-0498">Mitosis</keyword>
<keyword evidence="6" id="KW-0226">DNA condensation</keyword>
<dbReference type="AlphaFoldDB" id="I2H7X3"/>
<feature type="compositionally biased region" description="Acidic residues" evidence="9">
    <location>
        <begin position="1088"/>
        <end position="1101"/>
    </location>
</feature>
<comment type="subcellular location">
    <subcellularLocation>
        <location evidence="1">Chromosome</location>
    </subcellularLocation>
</comment>
<dbReference type="GO" id="GO:0003682">
    <property type="term" value="F:chromatin binding"/>
    <property type="evidence" value="ECO:0007669"/>
    <property type="project" value="EnsemblFungi"/>
</dbReference>
<feature type="coiled-coil region" evidence="8">
    <location>
        <begin position="85"/>
        <end position="112"/>
    </location>
</feature>
<accession>I2H7X3</accession>
<dbReference type="GO" id="GO:0007130">
    <property type="term" value="P:synaptonemal complex assembly"/>
    <property type="evidence" value="ECO:0007669"/>
    <property type="project" value="EnsemblFungi"/>
</dbReference>
<dbReference type="Proteomes" id="UP000002866">
    <property type="component" value="Chromosome 8"/>
</dbReference>
<dbReference type="GO" id="GO:1903342">
    <property type="term" value="P:negative regulation of meiotic DNA double-strand break formation"/>
    <property type="evidence" value="ECO:0007669"/>
    <property type="project" value="EnsemblFungi"/>
</dbReference>
<dbReference type="SUPFAM" id="SSF48371">
    <property type="entry name" value="ARM repeat"/>
    <property type="match status" value="2"/>
</dbReference>
<dbReference type="GO" id="GO:0000793">
    <property type="term" value="C:condensed chromosome"/>
    <property type="evidence" value="ECO:0007669"/>
    <property type="project" value="TreeGrafter"/>
</dbReference>
<feature type="compositionally biased region" description="Low complexity" evidence="9">
    <location>
        <begin position="977"/>
        <end position="993"/>
    </location>
</feature>
<dbReference type="GO" id="GO:0070058">
    <property type="term" value="P:tRNA gene clustering"/>
    <property type="evidence" value="ECO:0007669"/>
    <property type="project" value="EnsemblFungi"/>
</dbReference>
<gene>
    <name evidence="11" type="primary">TBLA0H01890</name>
    <name evidence="11" type="ORF">TBLA_0H01890</name>
</gene>
<dbReference type="InterPro" id="IPR027165">
    <property type="entry name" value="CND3"/>
</dbReference>
<evidence type="ECO:0000256" key="4">
    <source>
        <dbReference type="ARBA" id="ARBA00022618"/>
    </source>
</evidence>
<evidence type="ECO:0000256" key="9">
    <source>
        <dbReference type="SAM" id="MobiDB-lite"/>
    </source>
</evidence>
<dbReference type="InterPro" id="IPR025977">
    <property type="entry name" value="Cnd3_C"/>
</dbReference>
<dbReference type="Pfam" id="PF12719">
    <property type="entry name" value="Cnd3"/>
    <property type="match status" value="1"/>
</dbReference>
<evidence type="ECO:0000256" key="8">
    <source>
        <dbReference type="SAM" id="Coils"/>
    </source>
</evidence>
<keyword evidence="4" id="KW-0132">Cell division</keyword>
<dbReference type="GO" id="GO:0051307">
    <property type="term" value="P:meiotic chromosome separation"/>
    <property type="evidence" value="ECO:0007669"/>
    <property type="project" value="EnsemblFungi"/>
</dbReference>
<dbReference type="FunCoup" id="I2H7X3">
    <property type="interactions" value="265"/>
</dbReference>
<feature type="compositionally biased region" description="Polar residues" evidence="9">
    <location>
        <begin position="1035"/>
        <end position="1056"/>
    </location>
</feature>
<dbReference type="eggNOG" id="KOG2025">
    <property type="taxonomic scope" value="Eukaryota"/>
</dbReference>
<feature type="region of interest" description="Disordered" evidence="9">
    <location>
        <begin position="1088"/>
        <end position="1112"/>
    </location>
</feature>
<keyword evidence="7" id="KW-0131">Cell cycle</keyword>
<dbReference type="GeneID" id="14497632"/>
<feature type="compositionally biased region" description="Low complexity" evidence="9">
    <location>
        <begin position="1102"/>
        <end position="1112"/>
    </location>
</feature>
<protein>
    <recommendedName>
        <fullName evidence="10">Nuclear condensin complex subunit 3 C-terminal domain-containing protein</fullName>
    </recommendedName>
</protein>
<evidence type="ECO:0000256" key="1">
    <source>
        <dbReference type="ARBA" id="ARBA00004286"/>
    </source>
</evidence>
<dbReference type="InParanoid" id="I2H7X3"/>
<feature type="compositionally biased region" description="Polar residues" evidence="9">
    <location>
        <begin position="1009"/>
        <end position="1020"/>
    </location>
</feature>
<comment type="similarity">
    <text evidence="2">Belongs to the CND3 (condensin subunit 3) family.</text>
</comment>
<dbReference type="PANTHER" id="PTHR14418">
    <property type="entry name" value="CONDENSIN COMPLEX SUBUNIT 3-RELATED"/>
    <property type="match status" value="1"/>
</dbReference>
<evidence type="ECO:0000256" key="2">
    <source>
        <dbReference type="ARBA" id="ARBA00006533"/>
    </source>
</evidence>
<sequence>MSGESDDINAKIFKSVAEVFQAAQTSYAGHRKHIAVLRKIHSKAVIQGYEDAFNYWINKLITKVLPLPKNHPYARKIINLITGFVSSLERDLQEARKNSNLDEEALEQQEEVFTRFIEHFINHILRGAESKERTVRFRVVQLLALIITNIGEIDDTLYNTIMWSLKKRIFDKEAAVRTQAIFCLAQLYDVEMDTDTDDFDEPIKQLLFSIQNDSSPEVRRATLANLPNVSGTRGFLLERARDVNSINRRFVYSKILKKMGLKAFEVLNSDTLDQVLKWGLEDREESVRKACSRLISYDWLDLLNGDLIVLLENLNVTQSTIAEKAIYNIFKLRPDVLSVIKFPEDIWKELTAEITFLLKCFYKYCTESELTELIDSNFPEASVLSEYLNTYIQTRFKDATKAELSDIEKDHLNFIIEQLLVIANLYDFSDEIGRRSMLTVVRNMLSIIELPDSLIKIGFNVLKSLSINEKDFVTMGIELINDIRDDDVEKQEKIEMNNLKESSNKEDNLNNIREGGDNNDANEDNEEDEDEDDEDDDDEDDEDDEDEKDYEAIQDFHNAVENLVNGNIPSSRDMRLLNMVKETEASPETLLLCLRRSCNMLELVEKPLFQNIMLHSLIDTLIIPAVRKPEPEIRELGVKNLGLCCLLDVELATSNMQLLGQCVSKAHPALKDIALQCIIDIFSVHGTEVVDGEGKIDSIVLYKMFYKVLKATDLPNSQVIVAEGLCKLYLTNILSDDDLFETLILTYFSPANFKNEALIQAFAFCLPVYCFSHTTHQQRMARVAADVMLRLCILWEDLQSNMSETQLDPESMSKPSTIFQQLINWTDPRNIVKRSQYDIDKDTTQLDFLLNILNSFNSVEKAQIRKMLLTNINQFYINPEQDISKLKQILLIISDILETETHDAVSKNSIKKFQQSLEKVVEEASVKAANNTGDSNEQYSIILETTQSRVESDDIPSLGQNNNELDENQSMEKNYINPPSQQNNYSQENNNNSADMTVSSSTELKRNNETQSKSSTSITNMDPPLARNPRKRTRSQIFTEPDSLSNENITQDISQNNDTMKSVSFLLPQDDVVKNSIKPTLTLGETNLSDDEMSIDEDDSDFASSSFFTSVS</sequence>
<organism evidence="11 12">
    <name type="scientific">Henningerozyma blattae (strain ATCC 34711 / CBS 6284 / DSM 70876 / NBRC 10599 / NRRL Y-10934 / UCD 77-7)</name>
    <name type="common">Yeast</name>
    <name type="synonym">Tetrapisispora blattae</name>
    <dbReference type="NCBI Taxonomy" id="1071380"/>
    <lineage>
        <taxon>Eukaryota</taxon>
        <taxon>Fungi</taxon>
        <taxon>Dikarya</taxon>
        <taxon>Ascomycota</taxon>
        <taxon>Saccharomycotina</taxon>
        <taxon>Saccharomycetes</taxon>
        <taxon>Saccharomycetales</taxon>
        <taxon>Saccharomycetaceae</taxon>
        <taxon>Henningerozyma</taxon>
    </lineage>
</organism>
<dbReference type="EMBL" id="HE806323">
    <property type="protein sequence ID" value="CCH62475.1"/>
    <property type="molecule type" value="Genomic_DNA"/>
</dbReference>
<evidence type="ECO:0000256" key="3">
    <source>
        <dbReference type="ARBA" id="ARBA00022454"/>
    </source>
</evidence>
<keyword evidence="3" id="KW-0158">Chromosome</keyword>
<dbReference type="InterPro" id="IPR016024">
    <property type="entry name" value="ARM-type_fold"/>
</dbReference>
<feature type="domain" description="Nuclear condensin complex subunit 3 C-terminal" evidence="10">
    <location>
        <begin position="593"/>
        <end position="877"/>
    </location>
</feature>
<evidence type="ECO:0000256" key="6">
    <source>
        <dbReference type="ARBA" id="ARBA00023067"/>
    </source>
</evidence>
<dbReference type="InterPro" id="IPR011989">
    <property type="entry name" value="ARM-like"/>
</dbReference>
<evidence type="ECO:0000256" key="5">
    <source>
        <dbReference type="ARBA" id="ARBA00022776"/>
    </source>
</evidence>
<dbReference type="GO" id="GO:0000796">
    <property type="term" value="C:condensin complex"/>
    <property type="evidence" value="ECO:0007669"/>
    <property type="project" value="EnsemblFungi"/>
</dbReference>
<dbReference type="Gene3D" id="1.25.10.10">
    <property type="entry name" value="Leucine-rich Repeat Variant"/>
    <property type="match status" value="1"/>
</dbReference>
<feature type="region of interest" description="Disordered" evidence="9">
    <location>
        <begin position="973"/>
        <end position="1056"/>
    </location>
</feature>
<dbReference type="GO" id="GO:0070550">
    <property type="term" value="P:rDNA chromatin condensation"/>
    <property type="evidence" value="ECO:0007669"/>
    <property type="project" value="EnsemblFungi"/>
</dbReference>
<dbReference type="STRING" id="1071380.I2H7X3"/>
<name>I2H7X3_HENB6</name>
<dbReference type="RefSeq" id="XP_004181994.1">
    <property type="nucleotide sequence ID" value="XM_004181946.1"/>
</dbReference>